<dbReference type="Proteomes" id="UP001160499">
    <property type="component" value="Unassembled WGS sequence"/>
</dbReference>
<dbReference type="EMBL" id="JARXVH010000013">
    <property type="protein sequence ID" value="MDH6219767.1"/>
    <property type="molecule type" value="Genomic_DNA"/>
</dbReference>
<proteinExistence type="predicted"/>
<organism evidence="1 2">
    <name type="scientific">Streptomyces pseudovenezuelae</name>
    <dbReference type="NCBI Taxonomy" id="67350"/>
    <lineage>
        <taxon>Bacteria</taxon>
        <taxon>Bacillati</taxon>
        <taxon>Actinomycetota</taxon>
        <taxon>Actinomycetes</taxon>
        <taxon>Kitasatosporales</taxon>
        <taxon>Streptomycetaceae</taxon>
        <taxon>Streptomyces</taxon>
        <taxon>Streptomyces aurantiacus group</taxon>
    </lineage>
</organism>
<sequence>MRRFCRPTFRLSRTGAAGVTASIAPGGCPDGFSRA</sequence>
<gene>
    <name evidence="1" type="ORF">M2283_007106</name>
</gene>
<evidence type="ECO:0000313" key="2">
    <source>
        <dbReference type="Proteomes" id="UP001160499"/>
    </source>
</evidence>
<accession>A0ABT6LTZ2</accession>
<evidence type="ECO:0000313" key="1">
    <source>
        <dbReference type="EMBL" id="MDH6219767.1"/>
    </source>
</evidence>
<reference evidence="1 2" key="1">
    <citation type="submission" date="2023-04" db="EMBL/GenBank/DDBJ databases">
        <title>Forest soil microbial communities from Buena Vista Peninsula, Colon Province, Panama.</title>
        <authorList>
            <person name="Bouskill N."/>
        </authorList>
    </citation>
    <scope>NUCLEOTIDE SEQUENCE [LARGE SCALE GENOMIC DNA]</scope>
    <source>
        <strain evidence="1 2">GGS1</strain>
    </source>
</reference>
<protein>
    <submittedName>
        <fullName evidence="1">Uncharacterized protein</fullName>
    </submittedName>
</protein>
<keyword evidence="2" id="KW-1185">Reference proteome</keyword>
<comment type="caution">
    <text evidence="1">The sequence shown here is derived from an EMBL/GenBank/DDBJ whole genome shotgun (WGS) entry which is preliminary data.</text>
</comment>
<name>A0ABT6LTZ2_9ACTN</name>